<evidence type="ECO:0000256" key="6">
    <source>
        <dbReference type="ARBA" id="ARBA00023306"/>
    </source>
</evidence>
<evidence type="ECO:0000259" key="9">
    <source>
        <dbReference type="Pfam" id="PF04049"/>
    </source>
</evidence>
<dbReference type="PANTHER" id="PTHR12558">
    <property type="entry name" value="CELL DIVISION CYCLE 16,23,27"/>
    <property type="match status" value="1"/>
</dbReference>
<dbReference type="InterPro" id="IPR019734">
    <property type="entry name" value="TPR_rpt"/>
</dbReference>
<evidence type="ECO:0000256" key="2">
    <source>
        <dbReference type="ARBA" id="ARBA00022737"/>
    </source>
</evidence>
<keyword evidence="4" id="KW-0833">Ubl conjugation pathway</keyword>
<dbReference type="InterPro" id="IPR011990">
    <property type="entry name" value="TPR-like_helical_dom_sf"/>
</dbReference>
<dbReference type="InterPro" id="IPR007192">
    <property type="entry name" value="APC8"/>
</dbReference>
<keyword evidence="1" id="KW-0132">Cell division</keyword>
<gene>
    <name evidence="10" type="ORF">WR25_23938</name>
</gene>
<dbReference type="InterPro" id="IPR013105">
    <property type="entry name" value="TPR_2"/>
</dbReference>
<dbReference type="SUPFAM" id="SSF48452">
    <property type="entry name" value="TPR-like"/>
    <property type="match status" value="2"/>
</dbReference>
<dbReference type="GO" id="GO:0005680">
    <property type="term" value="C:anaphase-promoting complex"/>
    <property type="evidence" value="ECO:0007669"/>
    <property type="project" value="InterPro"/>
</dbReference>
<keyword evidence="5 7" id="KW-0802">TPR repeat</keyword>
<name>A0A2A2J9R9_9BILA</name>
<protein>
    <recommendedName>
        <fullName evidence="9">Cdc23 domain-containing protein</fullName>
    </recommendedName>
</protein>
<dbReference type="OrthoDB" id="10262026at2759"/>
<dbReference type="Gene3D" id="1.25.40.10">
    <property type="entry name" value="Tetratricopeptide repeat domain"/>
    <property type="match status" value="2"/>
</dbReference>
<keyword evidence="6" id="KW-0131">Cell cycle</keyword>
<feature type="region of interest" description="Disordered" evidence="8">
    <location>
        <begin position="570"/>
        <end position="598"/>
    </location>
</feature>
<evidence type="ECO:0000313" key="10">
    <source>
        <dbReference type="EMBL" id="PAV58397.1"/>
    </source>
</evidence>
<evidence type="ECO:0000256" key="7">
    <source>
        <dbReference type="PROSITE-ProRule" id="PRU00339"/>
    </source>
</evidence>
<comment type="caution">
    <text evidence="10">The sequence shown here is derived from an EMBL/GenBank/DDBJ whole genome shotgun (WGS) entry which is preliminary data.</text>
</comment>
<feature type="compositionally biased region" description="Acidic residues" evidence="8">
    <location>
        <begin position="582"/>
        <end position="598"/>
    </location>
</feature>
<evidence type="ECO:0000256" key="1">
    <source>
        <dbReference type="ARBA" id="ARBA00022618"/>
    </source>
</evidence>
<dbReference type="AlphaFoldDB" id="A0A2A2J9R9"/>
<keyword evidence="2" id="KW-0677">Repeat</keyword>
<dbReference type="GO" id="GO:0016567">
    <property type="term" value="P:protein ubiquitination"/>
    <property type="evidence" value="ECO:0007669"/>
    <property type="project" value="TreeGrafter"/>
</dbReference>
<dbReference type="PROSITE" id="PS50005">
    <property type="entry name" value="TPR"/>
    <property type="match status" value="2"/>
</dbReference>
<organism evidence="10 11">
    <name type="scientific">Diploscapter pachys</name>
    <dbReference type="NCBI Taxonomy" id="2018661"/>
    <lineage>
        <taxon>Eukaryota</taxon>
        <taxon>Metazoa</taxon>
        <taxon>Ecdysozoa</taxon>
        <taxon>Nematoda</taxon>
        <taxon>Chromadorea</taxon>
        <taxon>Rhabditida</taxon>
        <taxon>Rhabditina</taxon>
        <taxon>Rhabditomorpha</taxon>
        <taxon>Rhabditoidea</taxon>
        <taxon>Rhabditidae</taxon>
        <taxon>Diploscapter</taxon>
    </lineage>
</organism>
<proteinExistence type="predicted"/>
<dbReference type="GO" id="GO:0045842">
    <property type="term" value="P:positive regulation of mitotic metaphase/anaphase transition"/>
    <property type="evidence" value="ECO:0007669"/>
    <property type="project" value="TreeGrafter"/>
</dbReference>
<evidence type="ECO:0000256" key="4">
    <source>
        <dbReference type="ARBA" id="ARBA00022786"/>
    </source>
</evidence>
<evidence type="ECO:0000313" key="11">
    <source>
        <dbReference type="Proteomes" id="UP000218231"/>
    </source>
</evidence>
<feature type="domain" description="Cdc23" evidence="9">
    <location>
        <begin position="73"/>
        <end position="250"/>
    </location>
</feature>
<dbReference type="SMART" id="SM00028">
    <property type="entry name" value="TPR"/>
    <property type="match status" value="6"/>
</dbReference>
<dbReference type="Pfam" id="PF07719">
    <property type="entry name" value="TPR_2"/>
    <property type="match status" value="1"/>
</dbReference>
<dbReference type="STRING" id="2018661.A0A2A2J9R9"/>
<feature type="repeat" description="TPR" evidence="7">
    <location>
        <begin position="335"/>
        <end position="368"/>
    </location>
</feature>
<dbReference type="GO" id="GO:0051301">
    <property type="term" value="P:cell division"/>
    <property type="evidence" value="ECO:0007669"/>
    <property type="project" value="UniProtKB-KW"/>
</dbReference>
<sequence>MDETRNSLYNAQPIAGKQFVEEIEWLKRECDRRMVTDYVTWCNEIIAYCPLEWLESAEREKAKKSGGDEIQGQNLSIGTRRILHLARSLLIEREFFRAAFFFDKIKLESAECMFLFFWSKYLAFQRVKLEDDAESLENKAHEKDTDADMRELLTVVEEHIDRGQFKQDPFLILIQCLIELNVGLRDEARKRLTRLVRIEPRLWPAWKELAALVANIQEVELIVQVVGKDSQWMCDLFASLALSRLHQYDRAHRRVESLSLRGLSMLPIVTTQMAVCASGDHDHATAIRHFNAVRHMDPYRIDCINTYCDSLYVEGERALIADLAHTLFKYHKYRWETCNVVGNYYSQRGERENAIRFFQRALRLNPNLVCVWVLIGHEFMERKNVSAACLAYRRAIEIDENDYLGWYSLGQAYDILKMESFALYYYQQAHKCRPNDSRMIVPLGEIYKRLGRPADAEKCFAAAYIIGDVEGNAAWNLATLYKVMYEDDHAAMVYKKILDDLDREPKEISGAETNRLKYVECLLYLARTELKKENLDQAEYYANRCTQNELTSMEGNYILREIIERRKAKQASTTETTINTTGEEDMMIEEGDDDIIED</sequence>
<dbReference type="GO" id="GO:0031145">
    <property type="term" value="P:anaphase-promoting complex-dependent catabolic process"/>
    <property type="evidence" value="ECO:0007669"/>
    <property type="project" value="TreeGrafter"/>
</dbReference>
<evidence type="ECO:0000256" key="5">
    <source>
        <dbReference type="ARBA" id="ARBA00022803"/>
    </source>
</evidence>
<dbReference type="EMBL" id="LIAE01010584">
    <property type="protein sequence ID" value="PAV58397.1"/>
    <property type="molecule type" value="Genomic_DNA"/>
</dbReference>
<evidence type="ECO:0000256" key="3">
    <source>
        <dbReference type="ARBA" id="ARBA00022776"/>
    </source>
</evidence>
<accession>A0A2A2J9R9</accession>
<reference evidence="10 11" key="1">
    <citation type="journal article" date="2017" name="Curr. Biol.">
        <title>Genome architecture and evolution of a unichromosomal asexual nematode.</title>
        <authorList>
            <person name="Fradin H."/>
            <person name="Zegar C."/>
            <person name="Gutwein M."/>
            <person name="Lucas J."/>
            <person name="Kovtun M."/>
            <person name="Corcoran D."/>
            <person name="Baugh L.R."/>
            <person name="Kiontke K."/>
            <person name="Gunsalus K."/>
            <person name="Fitch D.H."/>
            <person name="Piano F."/>
        </authorList>
    </citation>
    <scope>NUCLEOTIDE SEQUENCE [LARGE SCALE GENOMIC DNA]</scope>
    <source>
        <strain evidence="10">PF1309</strain>
    </source>
</reference>
<dbReference type="Pfam" id="PF04049">
    <property type="entry name" value="ANAPC8"/>
    <property type="match status" value="1"/>
</dbReference>
<dbReference type="Proteomes" id="UP000218231">
    <property type="component" value="Unassembled WGS sequence"/>
</dbReference>
<dbReference type="Pfam" id="PF13181">
    <property type="entry name" value="TPR_8"/>
    <property type="match status" value="1"/>
</dbReference>
<keyword evidence="3" id="KW-0498">Mitosis</keyword>
<keyword evidence="11" id="KW-1185">Reference proteome</keyword>
<feature type="repeat" description="TPR" evidence="7">
    <location>
        <begin position="369"/>
        <end position="402"/>
    </location>
</feature>
<dbReference type="PANTHER" id="PTHR12558:SF10">
    <property type="entry name" value="CELL DIVISION CYCLE PROTEIN 23 HOMOLOG"/>
    <property type="match status" value="1"/>
</dbReference>
<evidence type="ECO:0000256" key="8">
    <source>
        <dbReference type="SAM" id="MobiDB-lite"/>
    </source>
</evidence>